<evidence type="ECO:0000256" key="2">
    <source>
        <dbReference type="PIRNR" id="PIRNR006429"/>
    </source>
</evidence>
<evidence type="ECO:0000256" key="1">
    <source>
        <dbReference type="ARBA" id="ARBA00009716"/>
    </source>
</evidence>
<dbReference type="PIRSF" id="PIRSF500060">
    <property type="entry name" value="UCP500060"/>
    <property type="match status" value="1"/>
</dbReference>
<dbReference type="Gene3D" id="3.20.20.70">
    <property type="entry name" value="Aldolase class I"/>
    <property type="match status" value="1"/>
</dbReference>
<dbReference type="GO" id="GO:0015930">
    <property type="term" value="F:glutamate synthase activity"/>
    <property type="evidence" value="ECO:0007669"/>
    <property type="project" value="InterPro"/>
</dbReference>
<accession>L0WH76</accession>
<dbReference type="eggNOG" id="COG0069">
    <property type="taxonomic scope" value="Bacteria"/>
</dbReference>
<dbReference type="InterPro" id="IPR027283">
    <property type="entry name" value="YerD"/>
</dbReference>
<comment type="similarity">
    <text evidence="1 2">Belongs to the glutamate synthase family.</text>
</comment>
<dbReference type="InterPro" id="IPR024188">
    <property type="entry name" value="GltB"/>
</dbReference>
<proteinExistence type="inferred from homology"/>
<dbReference type="SUPFAM" id="SSF51395">
    <property type="entry name" value="FMN-linked oxidoreductases"/>
    <property type="match status" value="1"/>
</dbReference>
<organism evidence="5 6">
    <name type="scientific">Alcanivorax hongdengensis A-11-3</name>
    <dbReference type="NCBI Taxonomy" id="1177179"/>
    <lineage>
        <taxon>Bacteria</taxon>
        <taxon>Pseudomonadati</taxon>
        <taxon>Pseudomonadota</taxon>
        <taxon>Gammaproteobacteria</taxon>
        <taxon>Oceanospirillales</taxon>
        <taxon>Alcanivoracaceae</taxon>
        <taxon>Alcanivorax</taxon>
    </lineage>
</organism>
<sequence length="550" mass="60793">MAALLRGLARYGALIAVVFLALASAAGLFFFPQRHGLWMLLLVAGPLAIIGLWDLLQSSHSLLRNYPLLGHVRWFFEFLRPFLRQYIVEGDREARPYNRNMRSLIYQRAKDVVDVKPFGTDLDVYANEYQLVTHSMAPRPTPDADFRVTVGSSQCKQPYQASLLNVSAMSFGSLSAPAIEALNLGARNGGFYHDTGEGSISRYHRLHGGDLVWELGSGYFGCRDDNGHFDRQQFREQARSDQVKMIEIKLSQGAKPGHGGVLPGSKVSEEIARARRIPVGQDCVSPAYHSAFSTPRELCEFGALLREESGGKPIGFKLCVGHPWEVLAVCKAMLETGFYFDFIVVDGSEGGTGAAPVEFSDHIGMPLHEGLLLVRNALVATGLRSEIRLAASGKVYSAYSMAANLALGADWCNAARAFMLSLGCVQTKKCHTDRCPTGVATQHAGRQRGLVVADKAPRVTNFQRHTLEHLAELIAAAGLDHPGQLHPHHILHRRNGTRLEPLDEIYAFLEPRSLLDNPEQSPYYAWWQAADPDSFLPRQVVGPHHHKEEK</sequence>
<dbReference type="PANTHER" id="PTHR43819">
    <property type="entry name" value="ARCHAEAL-TYPE GLUTAMATE SYNTHASE [NADPH]"/>
    <property type="match status" value="1"/>
</dbReference>
<feature type="domain" description="Glutamate synthase" evidence="4">
    <location>
        <begin position="161"/>
        <end position="479"/>
    </location>
</feature>
<feature type="transmembrane region" description="Helical" evidence="3">
    <location>
        <begin position="12"/>
        <end position="31"/>
    </location>
</feature>
<evidence type="ECO:0000256" key="3">
    <source>
        <dbReference type="SAM" id="Phobius"/>
    </source>
</evidence>
<dbReference type="AlphaFoldDB" id="L0WH76"/>
<keyword evidence="3" id="KW-1133">Transmembrane helix</keyword>
<dbReference type="RefSeq" id="WP_008928070.1">
    <property type="nucleotide sequence ID" value="NZ_AMRJ01000004.1"/>
</dbReference>
<keyword evidence="3" id="KW-0472">Membrane</keyword>
<evidence type="ECO:0000313" key="5">
    <source>
        <dbReference type="EMBL" id="EKF75195.1"/>
    </source>
</evidence>
<dbReference type="InterPro" id="IPR002932">
    <property type="entry name" value="Glu_synthdom"/>
</dbReference>
<dbReference type="Pfam" id="PF01645">
    <property type="entry name" value="Glu_synthase"/>
    <property type="match status" value="1"/>
</dbReference>
<evidence type="ECO:0000313" key="6">
    <source>
        <dbReference type="Proteomes" id="UP000010164"/>
    </source>
</evidence>
<dbReference type="GO" id="GO:0006537">
    <property type="term" value="P:glutamate biosynthetic process"/>
    <property type="evidence" value="ECO:0007669"/>
    <property type="project" value="InterPro"/>
</dbReference>
<keyword evidence="3" id="KW-0812">Transmembrane</keyword>
<reference evidence="5 6" key="1">
    <citation type="journal article" date="2012" name="J. Bacteriol.">
        <title>Genome Sequence of the Alkane-Degrading Bacterium Alcanivorax hongdengensis Type Strain A-11-3.</title>
        <authorList>
            <person name="Lai Q."/>
            <person name="Shao Z."/>
        </authorList>
    </citation>
    <scope>NUCLEOTIDE SEQUENCE [LARGE SCALE GENOMIC DNA]</scope>
    <source>
        <strain evidence="5 6">A-11-3</strain>
    </source>
</reference>
<keyword evidence="6" id="KW-1185">Reference proteome</keyword>
<dbReference type="CDD" id="cd02808">
    <property type="entry name" value="GltS_FMN"/>
    <property type="match status" value="1"/>
</dbReference>
<dbReference type="PATRIC" id="fig|1177179.3.peg.882"/>
<comment type="caution">
    <text evidence="5">The sequence shown here is derived from an EMBL/GenBank/DDBJ whole genome shotgun (WGS) entry which is preliminary data.</text>
</comment>
<protein>
    <submittedName>
        <fullName evidence="5">Glutamate synthase</fullName>
    </submittedName>
</protein>
<dbReference type="OrthoDB" id="9795032at2"/>
<name>L0WH76_9GAMM</name>
<dbReference type="PIRSF" id="PIRSF006429">
    <property type="entry name" value="GOGAT_lg_2"/>
    <property type="match status" value="1"/>
</dbReference>
<gene>
    <name evidence="5" type="ORF">A11A3_04425</name>
</gene>
<dbReference type="InterPro" id="IPR013785">
    <property type="entry name" value="Aldolase_TIM"/>
</dbReference>
<dbReference type="STRING" id="1177179.A11A3_04425"/>
<evidence type="ECO:0000259" key="4">
    <source>
        <dbReference type="Pfam" id="PF01645"/>
    </source>
</evidence>
<dbReference type="PANTHER" id="PTHR43819:SF1">
    <property type="entry name" value="ARCHAEAL-TYPE GLUTAMATE SYNTHASE [NADPH]"/>
    <property type="match status" value="1"/>
</dbReference>
<dbReference type="Proteomes" id="UP000010164">
    <property type="component" value="Unassembled WGS sequence"/>
</dbReference>
<feature type="transmembrane region" description="Helical" evidence="3">
    <location>
        <begin position="37"/>
        <end position="56"/>
    </location>
</feature>
<dbReference type="EMBL" id="AMRJ01000004">
    <property type="protein sequence ID" value="EKF75195.1"/>
    <property type="molecule type" value="Genomic_DNA"/>
</dbReference>